<dbReference type="Pfam" id="PF01381">
    <property type="entry name" value="HTH_3"/>
    <property type="match status" value="1"/>
</dbReference>
<feature type="domain" description="HTH cro/C1-type" evidence="3">
    <location>
        <begin position="5"/>
        <end position="59"/>
    </location>
</feature>
<evidence type="ECO:0000313" key="5">
    <source>
        <dbReference type="Proteomes" id="UP001486565"/>
    </source>
</evidence>
<evidence type="ECO:0000256" key="1">
    <source>
        <dbReference type="ARBA" id="ARBA00023125"/>
    </source>
</evidence>
<dbReference type="PANTHER" id="PTHR46558:SF7">
    <property type="entry name" value="TRANSCRIPTIONAL REGULATOR"/>
    <property type="match status" value="1"/>
</dbReference>
<dbReference type="InterPro" id="IPR001387">
    <property type="entry name" value="Cro/C1-type_HTH"/>
</dbReference>
<dbReference type="CDD" id="cd00093">
    <property type="entry name" value="HTH_XRE"/>
    <property type="match status" value="1"/>
</dbReference>
<dbReference type="SMART" id="SM00530">
    <property type="entry name" value="HTH_XRE"/>
    <property type="match status" value="1"/>
</dbReference>
<keyword evidence="1" id="KW-0238">DNA-binding</keyword>
<gene>
    <name evidence="4" type="ORF">QBE51_12605</name>
</gene>
<protein>
    <submittedName>
        <fullName evidence="4">Helix-turn-helix transcriptional regulator</fullName>
    </submittedName>
</protein>
<feature type="compositionally biased region" description="Basic and acidic residues" evidence="2">
    <location>
        <begin position="66"/>
        <end position="75"/>
    </location>
</feature>
<dbReference type="PANTHER" id="PTHR46558">
    <property type="entry name" value="TRACRIPTIONAL REGULATORY PROTEIN-RELATED-RELATED"/>
    <property type="match status" value="1"/>
</dbReference>
<dbReference type="PROSITE" id="PS50943">
    <property type="entry name" value="HTH_CROC1"/>
    <property type="match status" value="1"/>
</dbReference>
<dbReference type="Proteomes" id="UP001486565">
    <property type="component" value="Chromosome"/>
</dbReference>
<sequence>MKNRLRKLREQKGLTQEQLGEIVGVSRQAINAIETEKFEPSIWLAYDISQVFGCTIEEVFLFEESPRKSRADSSRRRNTNGNKKLAI</sequence>
<keyword evidence="5" id="KW-1185">Reference proteome</keyword>
<name>A0ABZ2Y2Q3_9FIRM</name>
<accession>A0ABZ2Y2Q3</accession>
<evidence type="ECO:0000259" key="3">
    <source>
        <dbReference type="PROSITE" id="PS50943"/>
    </source>
</evidence>
<evidence type="ECO:0000256" key="2">
    <source>
        <dbReference type="SAM" id="MobiDB-lite"/>
    </source>
</evidence>
<proteinExistence type="predicted"/>
<feature type="region of interest" description="Disordered" evidence="2">
    <location>
        <begin position="66"/>
        <end position="87"/>
    </location>
</feature>
<dbReference type="RefSeq" id="WP_341876597.1">
    <property type="nucleotide sequence ID" value="NZ_CP121687.1"/>
</dbReference>
<dbReference type="SUPFAM" id="SSF47413">
    <property type="entry name" value="lambda repressor-like DNA-binding domains"/>
    <property type="match status" value="1"/>
</dbReference>
<evidence type="ECO:0000313" key="4">
    <source>
        <dbReference type="EMBL" id="WZL69610.1"/>
    </source>
</evidence>
<organism evidence="4 5">
    <name type="scientific">Defluviitalea saccharophila</name>
    <dbReference type="NCBI Taxonomy" id="879970"/>
    <lineage>
        <taxon>Bacteria</taxon>
        <taxon>Bacillati</taxon>
        <taxon>Bacillota</taxon>
        <taxon>Clostridia</taxon>
        <taxon>Lachnospirales</taxon>
        <taxon>Defluviitaleaceae</taxon>
        <taxon>Defluviitalea</taxon>
    </lineage>
</organism>
<dbReference type="Gene3D" id="1.10.260.40">
    <property type="entry name" value="lambda repressor-like DNA-binding domains"/>
    <property type="match status" value="1"/>
</dbReference>
<dbReference type="EMBL" id="CP121687">
    <property type="protein sequence ID" value="WZL69610.1"/>
    <property type="molecule type" value="Genomic_DNA"/>
</dbReference>
<dbReference type="InterPro" id="IPR010982">
    <property type="entry name" value="Lambda_DNA-bd_dom_sf"/>
</dbReference>
<reference evidence="4 5" key="1">
    <citation type="submission" date="2023-03" db="EMBL/GenBank/DDBJ databases">
        <title>Novel Species.</title>
        <authorList>
            <person name="Ma S."/>
        </authorList>
    </citation>
    <scope>NUCLEOTIDE SEQUENCE [LARGE SCALE GENOMIC DNA]</scope>
    <source>
        <strain evidence="4 5">LIND6LT2</strain>
    </source>
</reference>